<proteinExistence type="predicted"/>
<dbReference type="Pfam" id="PF25601">
    <property type="entry name" value="AAA_lid_14"/>
    <property type="match status" value="1"/>
</dbReference>
<evidence type="ECO:0000256" key="3">
    <source>
        <dbReference type="ARBA" id="ARBA00023015"/>
    </source>
</evidence>
<dbReference type="GO" id="GO:0006355">
    <property type="term" value="P:regulation of DNA-templated transcription"/>
    <property type="evidence" value="ECO:0007669"/>
    <property type="project" value="InterPro"/>
</dbReference>
<dbReference type="GO" id="GO:0005524">
    <property type="term" value="F:ATP binding"/>
    <property type="evidence" value="ECO:0007669"/>
    <property type="project" value="UniProtKB-KW"/>
</dbReference>
<keyword evidence="3" id="KW-0805">Transcription regulation</keyword>
<dbReference type="SMART" id="SM00448">
    <property type="entry name" value="REC"/>
    <property type="match status" value="1"/>
</dbReference>
<evidence type="ECO:0000259" key="8">
    <source>
        <dbReference type="PROSITE" id="PS50110"/>
    </source>
</evidence>
<feature type="modified residue" description="4-aspartylphosphate" evidence="6">
    <location>
        <position position="54"/>
    </location>
</feature>
<dbReference type="PANTHER" id="PTHR32071">
    <property type="entry name" value="TRANSCRIPTIONAL REGULATORY PROTEIN"/>
    <property type="match status" value="1"/>
</dbReference>
<evidence type="ECO:0000313" key="10">
    <source>
        <dbReference type="Proteomes" id="UP000006695"/>
    </source>
</evidence>
<evidence type="ECO:0000259" key="7">
    <source>
        <dbReference type="PROSITE" id="PS50045"/>
    </source>
</evidence>
<dbReference type="Gene3D" id="3.40.50.2300">
    <property type="match status" value="1"/>
</dbReference>
<feature type="domain" description="Sigma-54 factor interaction" evidence="7">
    <location>
        <begin position="141"/>
        <end position="370"/>
    </location>
</feature>
<dbReference type="PROSITE" id="PS50045">
    <property type="entry name" value="SIGMA54_INTERACT_4"/>
    <property type="match status" value="1"/>
</dbReference>
<dbReference type="KEGG" id="gur:Gura_2751"/>
<gene>
    <name evidence="9" type="ordered locus">Gura_2751</name>
</gene>
<keyword evidence="2" id="KW-0067">ATP-binding</keyword>
<dbReference type="InterPro" id="IPR009057">
    <property type="entry name" value="Homeodomain-like_sf"/>
</dbReference>
<evidence type="ECO:0000313" key="9">
    <source>
        <dbReference type="EMBL" id="ABQ26925.1"/>
    </source>
</evidence>
<dbReference type="SMART" id="SM00382">
    <property type="entry name" value="AAA"/>
    <property type="match status" value="1"/>
</dbReference>
<dbReference type="InterPro" id="IPR025662">
    <property type="entry name" value="Sigma_54_int_dom_ATP-bd_1"/>
</dbReference>
<dbReference type="PROSITE" id="PS00688">
    <property type="entry name" value="SIGMA54_INTERACT_3"/>
    <property type="match status" value="1"/>
</dbReference>
<evidence type="ECO:0000256" key="6">
    <source>
        <dbReference type="PROSITE-ProRule" id="PRU00169"/>
    </source>
</evidence>
<keyword evidence="1" id="KW-0547">Nucleotide-binding</keyword>
<dbReference type="InterPro" id="IPR003593">
    <property type="entry name" value="AAA+_ATPase"/>
</dbReference>
<dbReference type="Gene3D" id="1.10.10.60">
    <property type="entry name" value="Homeodomain-like"/>
    <property type="match status" value="1"/>
</dbReference>
<evidence type="ECO:0000256" key="5">
    <source>
        <dbReference type="ARBA" id="ARBA00023163"/>
    </source>
</evidence>
<evidence type="ECO:0000256" key="1">
    <source>
        <dbReference type="ARBA" id="ARBA00022741"/>
    </source>
</evidence>
<dbReference type="CDD" id="cd00009">
    <property type="entry name" value="AAA"/>
    <property type="match status" value="1"/>
</dbReference>
<dbReference type="OrthoDB" id="9814761at2"/>
<dbReference type="PANTHER" id="PTHR32071:SF117">
    <property type="entry name" value="PTS-DEPENDENT DIHYDROXYACETONE KINASE OPERON REGULATORY PROTEIN-RELATED"/>
    <property type="match status" value="1"/>
</dbReference>
<dbReference type="InterPro" id="IPR058031">
    <property type="entry name" value="AAA_lid_NorR"/>
</dbReference>
<dbReference type="InterPro" id="IPR002078">
    <property type="entry name" value="Sigma_54_int"/>
</dbReference>
<keyword evidence="10" id="KW-1185">Reference proteome</keyword>
<dbReference type="InterPro" id="IPR011006">
    <property type="entry name" value="CheY-like_superfamily"/>
</dbReference>
<dbReference type="InterPro" id="IPR001789">
    <property type="entry name" value="Sig_transdc_resp-reg_receiver"/>
</dbReference>
<dbReference type="PROSITE" id="PS00676">
    <property type="entry name" value="SIGMA54_INTERACT_2"/>
    <property type="match status" value="1"/>
</dbReference>
<dbReference type="InterPro" id="IPR002197">
    <property type="entry name" value="HTH_Fis"/>
</dbReference>
<sequence length="452" mass="50352">MSRIKILVVDDEPLLGEPLKRALESSGYQVRLAQSGADALQALTEDSFDLLLEDLGLPDADGLDIMGEVLGKTPYCRALVMTGNGTIEKAVKAMKMGAFDFLTKPFTMETLFQKLQSVMEFRQVEKEIDSRDEAAGLSCECITRSPVMKDILQTAAMVAATDATVLLLGESGTGKDLLAEIIHAKSRRSKHPCIKVNCAAIPETLFESELFGVERGAYTGADKSRCGYLEAADKGTLFLDEIAELPLFLQGKFLRALGEKAIHRVGGSMEYDVDFRLVAATNRDLKVLAGTRAFREDLFFRINVVPITIPPLRERREDIPLLIAYFQKRFQEKNPRPKPHFTPETLETLCNYGFPGNVRELQNIVEHISILYPGEIIKPRHLSVSMQNPDLAARLFESFAVGKPLKEAVADFENKYIEKVLHSVGGHKTRSASILGLSRKVLWERLKRIRAV</sequence>
<dbReference type="FunFam" id="3.40.50.300:FF:000006">
    <property type="entry name" value="DNA-binding transcriptional regulator NtrC"/>
    <property type="match status" value="1"/>
</dbReference>
<protein>
    <submittedName>
        <fullName evidence="9">Two component, sigma-54 specific, transcriptional regulator, Fis family</fullName>
    </submittedName>
</protein>
<reference evidence="9 10" key="1">
    <citation type="submission" date="2007-05" db="EMBL/GenBank/DDBJ databases">
        <title>Complete sequence of Geobacter uraniireducens Rf4.</title>
        <authorList>
            <consortium name="US DOE Joint Genome Institute"/>
            <person name="Copeland A."/>
            <person name="Lucas S."/>
            <person name="Lapidus A."/>
            <person name="Barry K."/>
            <person name="Detter J.C."/>
            <person name="Glavina del Rio T."/>
            <person name="Hammon N."/>
            <person name="Israni S."/>
            <person name="Dalin E."/>
            <person name="Tice H."/>
            <person name="Pitluck S."/>
            <person name="Chertkov O."/>
            <person name="Brettin T."/>
            <person name="Bruce D."/>
            <person name="Han C."/>
            <person name="Schmutz J."/>
            <person name="Larimer F."/>
            <person name="Land M."/>
            <person name="Hauser L."/>
            <person name="Kyrpides N."/>
            <person name="Mikhailova N."/>
            <person name="Shelobolina E."/>
            <person name="Aklujkar M."/>
            <person name="Lovley D."/>
            <person name="Richardson P."/>
        </authorList>
    </citation>
    <scope>NUCLEOTIDE SEQUENCE [LARGE SCALE GENOMIC DNA]</scope>
    <source>
        <strain evidence="9 10">Rf4</strain>
    </source>
</reference>
<dbReference type="Pfam" id="PF00158">
    <property type="entry name" value="Sigma54_activat"/>
    <property type="match status" value="1"/>
</dbReference>
<evidence type="ECO:0000256" key="2">
    <source>
        <dbReference type="ARBA" id="ARBA00022840"/>
    </source>
</evidence>
<dbReference type="InterPro" id="IPR027417">
    <property type="entry name" value="P-loop_NTPase"/>
</dbReference>
<dbReference type="RefSeq" id="WP_011939601.1">
    <property type="nucleotide sequence ID" value="NC_009483.1"/>
</dbReference>
<dbReference type="AlphaFoldDB" id="A5G557"/>
<name>A5G557_GEOUR</name>
<organism evidence="9 10">
    <name type="scientific">Geotalea uraniireducens (strain Rf4)</name>
    <name type="common">Geobacter uraniireducens</name>
    <dbReference type="NCBI Taxonomy" id="351605"/>
    <lineage>
        <taxon>Bacteria</taxon>
        <taxon>Pseudomonadati</taxon>
        <taxon>Thermodesulfobacteriota</taxon>
        <taxon>Desulfuromonadia</taxon>
        <taxon>Geobacterales</taxon>
        <taxon>Geobacteraceae</taxon>
        <taxon>Geotalea</taxon>
    </lineage>
</organism>
<dbReference type="EMBL" id="CP000698">
    <property type="protein sequence ID" value="ABQ26925.1"/>
    <property type="molecule type" value="Genomic_DNA"/>
</dbReference>
<dbReference type="GO" id="GO:0043565">
    <property type="term" value="F:sequence-specific DNA binding"/>
    <property type="evidence" value="ECO:0007669"/>
    <property type="project" value="InterPro"/>
</dbReference>
<dbReference type="Gene3D" id="1.10.8.60">
    <property type="match status" value="1"/>
</dbReference>
<dbReference type="Pfam" id="PF00072">
    <property type="entry name" value="Response_reg"/>
    <property type="match status" value="1"/>
</dbReference>
<dbReference type="SUPFAM" id="SSF52172">
    <property type="entry name" value="CheY-like"/>
    <property type="match status" value="1"/>
</dbReference>
<dbReference type="PRINTS" id="PR01590">
    <property type="entry name" value="HTHFIS"/>
</dbReference>
<dbReference type="PROSITE" id="PS50110">
    <property type="entry name" value="RESPONSE_REGULATORY"/>
    <property type="match status" value="1"/>
</dbReference>
<dbReference type="GO" id="GO:0000160">
    <property type="term" value="P:phosphorelay signal transduction system"/>
    <property type="evidence" value="ECO:0007669"/>
    <property type="project" value="InterPro"/>
</dbReference>
<dbReference type="SUPFAM" id="SSF46689">
    <property type="entry name" value="Homeodomain-like"/>
    <property type="match status" value="1"/>
</dbReference>
<dbReference type="Proteomes" id="UP000006695">
    <property type="component" value="Chromosome"/>
</dbReference>
<keyword evidence="5" id="KW-0804">Transcription</keyword>
<dbReference type="HOGENOM" id="CLU_000445_0_6_7"/>
<dbReference type="Pfam" id="PF02954">
    <property type="entry name" value="HTH_8"/>
    <property type="match status" value="1"/>
</dbReference>
<dbReference type="SUPFAM" id="SSF52540">
    <property type="entry name" value="P-loop containing nucleoside triphosphate hydrolases"/>
    <property type="match status" value="1"/>
</dbReference>
<dbReference type="Gene3D" id="3.40.50.300">
    <property type="entry name" value="P-loop containing nucleotide triphosphate hydrolases"/>
    <property type="match status" value="1"/>
</dbReference>
<feature type="domain" description="Response regulatory" evidence="8">
    <location>
        <begin position="5"/>
        <end position="119"/>
    </location>
</feature>
<dbReference type="InterPro" id="IPR025944">
    <property type="entry name" value="Sigma_54_int_dom_CS"/>
</dbReference>
<evidence type="ECO:0000256" key="4">
    <source>
        <dbReference type="ARBA" id="ARBA00023125"/>
    </source>
</evidence>
<dbReference type="PROSITE" id="PS00675">
    <property type="entry name" value="SIGMA54_INTERACT_1"/>
    <property type="match status" value="1"/>
</dbReference>
<dbReference type="STRING" id="351605.Gura_2751"/>
<accession>A5G557</accession>
<dbReference type="InterPro" id="IPR025943">
    <property type="entry name" value="Sigma_54_int_dom_ATP-bd_2"/>
</dbReference>
<keyword evidence="4" id="KW-0238">DNA-binding</keyword>
<keyword evidence="6" id="KW-0597">Phosphoprotein</keyword>